<organism evidence="4 5">
    <name type="scientific">Rhodoplanes azumiensis</name>
    <dbReference type="NCBI Taxonomy" id="1897628"/>
    <lineage>
        <taxon>Bacteria</taxon>
        <taxon>Pseudomonadati</taxon>
        <taxon>Pseudomonadota</taxon>
        <taxon>Alphaproteobacteria</taxon>
        <taxon>Hyphomicrobiales</taxon>
        <taxon>Nitrobacteraceae</taxon>
        <taxon>Rhodoplanes</taxon>
    </lineage>
</organism>
<feature type="region of interest" description="Disordered" evidence="1">
    <location>
        <begin position="118"/>
        <end position="139"/>
    </location>
</feature>
<gene>
    <name evidence="4" type="ORF">ACFSOX_15170</name>
</gene>
<proteinExistence type="predicted"/>
<feature type="domain" description="Insertion element IS402-like" evidence="3">
    <location>
        <begin position="21"/>
        <end position="94"/>
    </location>
</feature>
<dbReference type="InterPro" id="IPR025161">
    <property type="entry name" value="IS402-like_dom"/>
</dbReference>
<dbReference type="EMBL" id="JBHUIW010000017">
    <property type="protein sequence ID" value="MFD2183497.1"/>
    <property type="molecule type" value="Genomic_DNA"/>
</dbReference>
<dbReference type="Pfam" id="PF13340">
    <property type="entry name" value="DUF4096"/>
    <property type="match status" value="1"/>
</dbReference>
<keyword evidence="5" id="KW-1185">Reference proteome</keyword>
<dbReference type="PANTHER" id="PTHR30007:SF0">
    <property type="entry name" value="TRANSPOSASE"/>
    <property type="match status" value="1"/>
</dbReference>
<evidence type="ECO:0000313" key="5">
    <source>
        <dbReference type="Proteomes" id="UP001597314"/>
    </source>
</evidence>
<evidence type="ECO:0000313" key="4">
    <source>
        <dbReference type="EMBL" id="MFD2183497.1"/>
    </source>
</evidence>
<evidence type="ECO:0000259" key="2">
    <source>
        <dbReference type="Pfam" id="PF01609"/>
    </source>
</evidence>
<dbReference type="InterPro" id="IPR002559">
    <property type="entry name" value="Transposase_11"/>
</dbReference>
<name>A0ABW5AN18_9BRAD</name>
<dbReference type="PANTHER" id="PTHR30007">
    <property type="entry name" value="PHP DOMAIN PROTEIN"/>
    <property type="match status" value="1"/>
</dbReference>
<protein>
    <submittedName>
        <fullName evidence="4">IS5 family transposase</fullName>
    </submittedName>
</protein>
<reference evidence="5" key="1">
    <citation type="journal article" date="2019" name="Int. J. Syst. Evol. Microbiol.">
        <title>The Global Catalogue of Microorganisms (GCM) 10K type strain sequencing project: providing services to taxonomists for standard genome sequencing and annotation.</title>
        <authorList>
            <consortium name="The Broad Institute Genomics Platform"/>
            <consortium name="The Broad Institute Genome Sequencing Center for Infectious Disease"/>
            <person name="Wu L."/>
            <person name="Ma J."/>
        </authorList>
    </citation>
    <scope>NUCLEOTIDE SEQUENCE [LARGE SCALE GENOMIC DNA]</scope>
    <source>
        <strain evidence="5">CGMCC 1.6774</strain>
    </source>
</reference>
<dbReference type="RefSeq" id="WP_378478651.1">
    <property type="nucleotide sequence ID" value="NZ_JBHUIW010000017.1"/>
</dbReference>
<evidence type="ECO:0000256" key="1">
    <source>
        <dbReference type="SAM" id="MobiDB-lite"/>
    </source>
</evidence>
<evidence type="ECO:0000259" key="3">
    <source>
        <dbReference type="Pfam" id="PF13340"/>
    </source>
</evidence>
<dbReference type="NCBIfam" id="NF033580">
    <property type="entry name" value="transpos_IS5_3"/>
    <property type="match status" value="1"/>
</dbReference>
<sequence length="282" mass="31707">MWKPEHRVAADRRGLRYPSDLTDAEWALIEPLIPPARRGGRRRSVNMRAVLDAIFYVLWTGCQWQALPKDLPPKSTAHSYFILLDREGALERIHHALYVAAREQAGRDASPTAAIIDSQSGKAAPKGGSALDPQGYDAGKKVKGRKRHILVDTLGLLLNVAVHPADVQDRDGVALVLDQRTRRQFPFIDRVFADGGYQGPKAAAAAAQTGSWRIEVVKRRDGATGFEVVPKRWIVERTFAWISRCRRLTRDFERHARTVAAFVRLAMIRIMLRRLVRPTHSA</sequence>
<dbReference type="Proteomes" id="UP001597314">
    <property type="component" value="Unassembled WGS sequence"/>
</dbReference>
<accession>A0ABW5AN18</accession>
<feature type="domain" description="Transposase IS4-like" evidence="2">
    <location>
        <begin position="111"/>
        <end position="269"/>
    </location>
</feature>
<dbReference type="Pfam" id="PF01609">
    <property type="entry name" value="DDE_Tnp_1"/>
    <property type="match status" value="1"/>
</dbReference>
<comment type="caution">
    <text evidence="4">The sequence shown here is derived from an EMBL/GenBank/DDBJ whole genome shotgun (WGS) entry which is preliminary data.</text>
</comment>